<dbReference type="Pfam" id="PF13962">
    <property type="entry name" value="PGG"/>
    <property type="match status" value="1"/>
</dbReference>
<feature type="repeat" description="ANK" evidence="2">
    <location>
        <begin position="172"/>
        <end position="204"/>
    </location>
</feature>
<feature type="transmembrane region" description="Helical" evidence="3">
    <location>
        <begin position="460"/>
        <end position="480"/>
    </location>
</feature>
<feature type="domain" description="PGG" evidence="4">
    <location>
        <begin position="453"/>
        <end position="564"/>
    </location>
</feature>
<dbReference type="InterPro" id="IPR036770">
    <property type="entry name" value="Ankyrin_rpt-contain_sf"/>
</dbReference>
<keyword evidence="3" id="KW-0472">Membrane</keyword>
<keyword evidence="2" id="KW-0040">ANK repeat</keyword>
<dbReference type="PaxDb" id="3847-GLYMA15G17283.2"/>
<keyword evidence="3" id="KW-0812">Transmembrane</keyword>
<dbReference type="FunFam" id="1.25.40.20:FF:000412">
    <property type="entry name" value="Ankyrin repeat-containing protein ITN1 isoform C"/>
    <property type="match status" value="1"/>
</dbReference>
<evidence type="ECO:0000256" key="2">
    <source>
        <dbReference type="PROSITE-ProRule" id="PRU00023"/>
    </source>
</evidence>
<reference evidence="5" key="3">
    <citation type="submission" date="2018-07" db="EMBL/GenBank/DDBJ databases">
        <title>WGS assembly of Glycine max.</title>
        <authorList>
            <person name="Schmutz J."/>
            <person name="Cannon S."/>
            <person name="Schlueter J."/>
            <person name="Ma J."/>
            <person name="Mitros T."/>
            <person name="Nelson W."/>
            <person name="Hyten D."/>
            <person name="Song Q."/>
            <person name="Thelen J."/>
            <person name="Cheng J."/>
            <person name="Xu D."/>
            <person name="Hellsten U."/>
            <person name="May G."/>
            <person name="Yu Y."/>
            <person name="Sakurai T."/>
            <person name="Umezawa T."/>
            <person name="Bhattacharyya M."/>
            <person name="Sandhu D."/>
            <person name="Valliyodan B."/>
            <person name="Lindquist E."/>
            <person name="Peto M."/>
            <person name="Grant D."/>
            <person name="Shu S."/>
            <person name="Goodstein D."/>
            <person name="Barry K."/>
            <person name="Futrell-Griggs M."/>
            <person name="Abernathy B."/>
            <person name="Du J."/>
            <person name="Tian Z."/>
            <person name="Zhu L."/>
            <person name="Gill N."/>
            <person name="Joshi T."/>
            <person name="Libault M."/>
            <person name="Sethuraman A."/>
            <person name="Zhang X."/>
            <person name="Shinozaki K."/>
            <person name="Nguyen H."/>
            <person name="Wing R."/>
            <person name="Cregan P."/>
            <person name="Specht J."/>
            <person name="Grimwood J."/>
            <person name="Rokhsar D."/>
            <person name="Stacey G."/>
            <person name="Shoemaker R."/>
            <person name="Jackson S."/>
        </authorList>
    </citation>
    <scope>NUCLEOTIDE SEQUENCE</scope>
    <source>
        <tissue evidence="5">Callus</tissue>
    </source>
</reference>
<dbReference type="PANTHER" id="PTHR24177">
    <property type="entry name" value="CASKIN"/>
    <property type="match status" value="1"/>
</dbReference>
<dbReference type="Gramene" id="KRH12232">
    <property type="protein sequence ID" value="KRH12232"/>
    <property type="gene ID" value="GLYMA_15G160700"/>
</dbReference>
<dbReference type="PANTHER" id="PTHR24177:SF458">
    <property type="entry name" value="ANKYRIN REPEAT PLANT-LIKE PROTEIN"/>
    <property type="match status" value="1"/>
</dbReference>
<dbReference type="InParanoid" id="A0A0R0GA89"/>
<dbReference type="ExpressionAtlas" id="A0A0R0GA89">
    <property type="expression patterns" value="baseline and differential"/>
</dbReference>
<dbReference type="AlphaFoldDB" id="A0A0R0GA89"/>
<evidence type="ECO:0000259" key="4">
    <source>
        <dbReference type="Pfam" id="PF13962"/>
    </source>
</evidence>
<dbReference type="Pfam" id="PF12796">
    <property type="entry name" value="Ank_2"/>
    <property type="match status" value="1"/>
</dbReference>
<dbReference type="EMBL" id="CM000848">
    <property type="protein sequence ID" value="KRH12232.1"/>
    <property type="molecule type" value="Genomic_DNA"/>
</dbReference>
<gene>
    <name evidence="5" type="ORF">GLYMA_15G160700</name>
</gene>
<keyword evidence="7" id="KW-1185">Reference proteome</keyword>
<accession>A0A0R0GA89</accession>
<organism evidence="5">
    <name type="scientific">Glycine max</name>
    <name type="common">Soybean</name>
    <name type="synonym">Glycine hispida</name>
    <dbReference type="NCBI Taxonomy" id="3847"/>
    <lineage>
        <taxon>Eukaryota</taxon>
        <taxon>Viridiplantae</taxon>
        <taxon>Streptophyta</taxon>
        <taxon>Embryophyta</taxon>
        <taxon>Tracheophyta</taxon>
        <taxon>Spermatophyta</taxon>
        <taxon>Magnoliopsida</taxon>
        <taxon>eudicotyledons</taxon>
        <taxon>Gunneridae</taxon>
        <taxon>Pentapetalae</taxon>
        <taxon>rosids</taxon>
        <taxon>fabids</taxon>
        <taxon>Fabales</taxon>
        <taxon>Fabaceae</taxon>
        <taxon>Papilionoideae</taxon>
        <taxon>50 kb inversion clade</taxon>
        <taxon>NPAAA clade</taxon>
        <taxon>indigoferoid/millettioid clade</taxon>
        <taxon>Phaseoleae</taxon>
        <taxon>Glycine</taxon>
        <taxon>Glycine subgen. Soja</taxon>
    </lineage>
</organism>
<evidence type="ECO:0000313" key="5">
    <source>
        <dbReference type="EMBL" id="KRH12232.1"/>
    </source>
</evidence>
<dbReference type="InterPro" id="IPR002110">
    <property type="entry name" value="Ankyrin_rpt"/>
</dbReference>
<dbReference type="SUPFAM" id="SSF48403">
    <property type="entry name" value="Ankyrin repeat"/>
    <property type="match status" value="2"/>
</dbReference>
<dbReference type="PROSITE" id="PS50088">
    <property type="entry name" value="ANK_REPEAT"/>
    <property type="match status" value="1"/>
</dbReference>
<dbReference type="EnsemblPlants" id="KRH12232">
    <property type="protein sequence ID" value="KRH12232"/>
    <property type="gene ID" value="GLYMA_15G160700"/>
</dbReference>
<dbReference type="GO" id="GO:0005886">
    <property type="term" value="C:plasma membrane"/>
    <property type="evidence" value="ECO:0007669"/>
    <property type="project" value="UniProtKB-SubCell"/>
</dbReference>
<feature type="transmembrane region" description="Helical" evidence="3">
    <location>
        <begin position="572"/>
        <end position="594"/>
    </location>
</feature>
<dbReference type="SMART" id="SM00248">
    <property type="entry name" value="ANK"/>
    <property type="match status" value="6"/>
</dbReference>
<proteinExistence type="predicted"/>
<reference evidence="6" key="2">
    <citation type="submission" date="2018-02" db="UniProtKB">
        <authorList>
            <consortium name="EnsemblPlants"/>
        </authorList>
    </citation>
    <scope>IDENTIFICATION</scope>
    <source>
        <strain evidence="6">Williams 82</strain>
    </source>
</reference>
<dbReference type="STRING" id="3847.A0A0R0GA89"/>
<evidence type="ECO:0000256" key="1">
    <source>
        <dbReference type="ARBA" id="ARBA00004413"/>
    </source>
</evidence>
<protein>
    <recommendedName>
        <fullName evidence="4">PGG domain-containing protein</fullName>
    </recommendedName>
</protein>
<evidence type="ECO:0000313" key="6">
    <source>
        <dbReference type="EnsemblPlants" id="KRH12232"/>
    </source>
</evidence>
<evidence type="ECO:0000256" key="3">
    <source>
        <dbReference type="SAM" id="Phobius"/>
    </source>
</evidence>
<dbReference type="SMR" id="A0A0R0GA89"/>
<evidence type="ECO:0000313" key="7">
    <source>
        <dbReference type="Proteomes" id="UP000008827"/>
    </source>
</evidence>
<dbReference type="Gene3D" id="1.25.40.20">
    <property type="entry name" value="Ankyrin repeat-containing domain"/>
    <property type="match status" value="2"/>
</dbReference>
<dbReference type="OrthoDB" id="1925304at2759"/>
<keyword evidence="3" id="KW-1133">Transmembrane helix</keyword>
<sequence>MDTVNANPAATSSPSQTQVVVPMASAYFSSPSVELTTSSPQAHVVQMASPQPRHPSRHILEDKREYLEKCIPLYKLALRGDWNAARRMIDADTSLLNAAITKEWGTLLHVVAGTDQVHFVNQLVKLLSPDDLELQNFNGNTAFCYAAAFGSLQIAAMMIKKNACLPKIRGGEGATPLYMAALQGKGDMARHLYDLTSEILEEDEWTTLFFLCIKNGLYANLENFADIALKMLKKHSMLALERDENNDTGLHVLARQPGGFTGRSQWWLPNQILDYSMKTTPFVQLVECLWNKLLQQDYDETEMRSFINLPSQITFDATQVGNFQFVATLMRSFPDLLWEMDEKNRSIIHIAVIHRHSSIYSLIHELGSFKDFISTFEDDEGNNILHYAAKLTPPDKLSLISGAALQMTHELRWFEEVKELMLLLDVEKKNVKGKTPREIFAEEHKELLIKAESWTKSTSINCMLVSALITAGVFTATFMIPGGNDKKLGTPNFLHKPAFLAFSLSVACALVSASASILMFLSIYISYAEEECFKLLPKKLLLGMVAQIISIISMMVAFSVAFYMSYSHGSKWVQIFIVVISVVPIFLLFPLCWFDIFRSSYFCMTLFLRRKYILN</sequence>
<comment type="subcellular location">
    <subcellularLocation>
        <location evidence="1">Cell membrane</location>
        <topology evidence="1">Peripheral membrane protein</topology>
        <orientation evidence="1">Cytoplasmic side</orientation>
    </subcellularLocation>
</comment>
<dbReference type="InterPro" id="IPR026961">
    <property type="entry name" value="PGG_dom"/>
</dbReference>
<dbReference type="GO" id="GO:0016020">
    <property type="term" value="C:membrane"/>
    <property type="evidence" value="ECO:0000318"/>
    <property type="project" value="GO_Central"/>
</dbReference>
<feature type="transmembrane region" description="Helical" evidence="3">
    <location>
        <begin position="540"/>
        <end position="566"/>
    </location>
</feature>
<reference evidence="5 6" key="1">
    <citation type="journal article" date="2010" name="Nature">
        <title>Genome sequence of the palaeopolyploid soybean.</title>
        <authorList>
            <person name="Schmutz J."/>
            <person name="Cannon S.B."/>
            <person name="Schlueter J."/>
            <person name="Ma J."/>
            <person name="Mitros T."/>
            <person name="Nelson W."/>
            <person name="Hyten D.L."/>
            <person name="Song Q."/>
            <person name="Thelen J.J."/>
            <person name="Cheng J."/>
            <person name="Xu D."/>
            <person name="Hellsten U."/>
            <person name="May G.D."/>
            <person name="Yu Y."/>
            <person name="Sakurai T."/>
            <person name="Umezawa T."/>
            <person name="Bhattacharyya M.K."/>
            <person name="Sandhu D."/>
            <person name="Valliyodan B."/>
            <person name="Lindquist E."/>
            <person name="Peto M."/>
            <person name="Grant D."/>
            <person name="Shu S."/>
            <person name="Goodstein D."/>
            <person name="Barry K."/>
            <person name="Futrell-Griggs M."/>
            <person name="Abernathy B."/>
            <person name="Du J."/>
            <person name="Tian Z."/>
            <person name="Zhu L."/>
            <person name="Gill N."/>
            <person name="Joshi T."/>
            <person name="Libault M."/>
            <person name="Sethuraman A."/>
            <person name="Zhang X.-C."/>
            <person name="Shinozaki K."/>
            <person name="Nguyen H.T."/>
            <person name="Wing R.A."/>
            <person name="Cregan P."/>
            <person name="Specht J."/>
            <person name="Grimwood J."/>
            <person name="Rokhsar D."/>
            <person name="Stacey G."/>
            <person name="Shoemaker R.C."/>
            <person name="Jackson S.A."/>
        </authorList>
    </citation>
    <scope>NUCLEOTIDE SEQUENCE [LARGE SCALE GENOMIC DNA]</scope>
    <source>
        <strain evidence="6">cv. Williams 82</strain>
        <tissue evidence="5">Callus</tissue>
    </source>
</reference>
<feature type="transmembrane region" description="Helical" evidence="3">
    <location>
        <begin position="500"/>
        <end position="528"/>
    </location>
</feature>
<name>A0A0R0GA89_SOYBN</name>
<dbReference type="Proteomes" id="UP000008827">
    <property type="component" value="Chromosome 15"/>
</dbReference>